<dbReference type="Proteomes" id="UP001172217">
    <property type="component" value="Unassembled WGS sequence"/>
</dbReference>
<name>A0ABT8P3C6_9BURK</name>
<evidence type="ECO:0000313" key="1">
    <source>
        <dbReference type="EMBL" id="MDN7528343.1"/>
    </source>
</evidence>
<keyword evidence="2" id="KW-1185">Reference proteome</keyword>
<dbReference type="EMBL" id="JAUJQL010000046">
    <property type="protein sequence ID" value="MDN7528343.1"/>
    <property type="molecule type" value="Genomic_DNA"/>
</dbReference>
<dbReference type="RefSeq" id="WP_301771395.1">
    <property type="nucleotide sequence ID" value="NZ_JAUJQL010000046.1"/>
</dbReference>
<gene>
    <name evidence="1" type="ORF">QZM70_35950</name>
</gene>
<proteinExistence type="predicted"/>
<comment type="caution">
    <text evidence="1">The sequence shown here is derived from an EMBL/GenBank/DDBJ whole genome shotgun (WGS) entry which is preliminary data.</text>
</comment>
<feature type="non-terminal residue" evidence="1">
    <location>
        <position position="65"/>
    </location>
</feature>
<sequence length="65" mass="7551">MQQAKPLFWFSHKEEKSDTSKDVSLNRMVSPILTQWTTLSEDFVLLEDHHGHGIADRSRSRQALL</sequence>
<accession>A0ABT8P3C6</accession>
<organism evidence="1 2">
    <name type="scientific">Burkholderia orbicola</name>
    <dbReference type="NCBI Taxonomy" id="2978683"/>
    <lineage>
        <taxon>Bacteria</taxon>
        <taxon>Pseudomonadati</taxon>
        <taxon>Pseudomonadota</taxon>
        <taxon>Betaproteobacteria</taxon>
        <taxon>Burkholderiales</taxon>
        <taxon>Burkholderiaceae</taxon>
        <taxon>Burkholderia</taxon>
        <taxon>Burkholderia cepacia complex</taxon>
    </lineage>
</organism>
<evidence type="ECO:0000313" key="2">
    <source>
        <dbReference type="Proteomes" id="UP001172217"/>
    </source>
</evidence>
<protein>
    <submittedName>
        <fullName evidence="1">Uncharacterized protein</fullName>
    </submittedName>
</protein>
<reference evidence="1" key="1">
    <citation type="submission" date="2023-07" db="EMBL/GenBank/DDBJ databases">
        <title>A collection of bacterial strains from the Burkholderia cepacia Research Laboratory and Repository.</title>
        <authorList>
            <person name="Lipuma J."/>
            <person name="Spilker T."/>
            <person name="Caverly L."/>
        </authorList>
    </citation>
    <scope>NUCLEOTIDE SEQUENCE</scope>
    <source>
        <strain evidence="1">AU45194</strain>
    </source>
</reference>